<dbReference type="HOGENOM" id="CLU_2541779_0_0_6"/>
<evidence type="ECO:0000313" key="2">
    <source>
        <dbReference type="EMBL" id="CDH05338.1"/>
    </source>
</evidence>
<dbReference type="InterPro" id="IPR005302">
    <property type="entry name" value="MoCF_Sase_C"/>
</dbReference>
<sequence length="88" mass="10144">MYYPQVYRGKIISSEELGSSAISKLLISKLLVNGSLQLTSLGLEGDEQAETRFHGGPDRALCHYPREHYLFWKRQLSYGLCKNKFNQY</sequence>
<dbReference type="InterPro" id="IPR052353">
    <property type="entry name" value="Benzoxazolinone_Detox_Enz"/>
</dbReference>
<dbReference type="PANTHER" id="PTHR30212:SF2">
    <property type="entry name" value="PROTEIN YIIM"/>
    <property type="match status" value="1"/>
</dbReference>
<comment type="caution">
    <text evidence="2">The sequence shown here is derived from an EMBL/GenBank/DDBJ whole genome shotgun (WGS) entry which is preliminary data.</text>
</comment>
<dbReference type="PANTHER" id="PTHR30212">
    <property type="entry name" value="PROTEIN YIIM"/>
    <property type="match status" value="1"/>
</dbReference>
<dbReference type="PROSITE" id="PS51340">
    <property type="entry name" value="MOSC"/>
    <property type="match status" value="1"/>
</dbReference>
<gene>
    <name evidence="2" type="ORF">XBO1_1880008</name>
</gene>
<dbReference type="AlphaFoldDB" id="A0A077P405"/>
<dbReference type="Gene3D" id="2.40.33.20">
    <property type="entry name" value="PK beta-barrel domain-like"/>
    <property type="match status" value="1"/>
</dbReference>
<dbReference type="GO" id="GO:0003824">
    <property type="term" value="F:catalytic activity"/>
    <property type="evidence" value="ECO:0007669"/>
    <property type="project" value="InterPro"/>
</dbReference>
<dbReference type="GO" id="GO:0030151">
    <property type="term" value="F:molybdenum ion binding"/>
    <property type="evidence" value="ECO:0007669"/>
    <property type="project" value="InterPro"/>
</dbReference>
<dbReference type="SUPFAM" id="SSF50800">
    <property type="entry name" value="PK beta-barrel domain-like"/>
    <property type="match status" value="1"/>
</dbReference>
<evidence type="ECO:0000259" key="1">
    <source>
        <dbReference type="PROSITE" id="PS51340"/>
    </source>
</evidence>
<name>A0A077P405_XENBV</name>
<accession>A0A077P405</accession>
<protein>
    <recommendedName>
        <fullName evidence="1">MOSC domain-containing protein</fullName>
    </recommendedName>
</protein>
<dbReference type="InterPro" id="IPR011037">
    <property type="entry name" value="Pyrv_Knase-like_insert_dom_sf"/>
</dbReference>
<feature type="domain" description="MOSC" evidence="1">
    <location>
        <begin position="30"/>
        <end position="88"/>
    </location>
</feature>
<dbReference type="Proteomes" id="UP000028483">
    <property type="component" value="Unassembled WGS sequence"/>
</dbReference>
<proteinExistence type="predicted"/>
<dbReference type="GO" id="GO:0030170">
    <property type="term" value="F:pyridoxal phosphate binding"/>
    <property type="evidence" value="ECO:0007669"/>
    <property type="project" value="InterPro"/>
</dbReference>
<reference evidence="2" key="1">
    <citation type="submission" date="2013-07" db="EMBL/GenBank/DDBJ databases">
        <title>Sub-species coevolution in mutualistic symbiosis.</title>
        <authorList>
            <person name="Murfin K."/>
            <person name="Klassen J."/>
            <person name="Lee M."/>
            <person name="Forst S."/>
            <person name="Stock P."/>
            <person name="Goodrich-Blair H."/>
        </authorList>
    </citation>
    <scope>NUCLEOTIDE SEQUENCE [LARGE SCALE GENOMIC DNA]</scope>
    <source>
        <strain evidence="2">Oregonense</strain>
    </source>
</reference>
<dbReference type="EMBL" id="CBSX010000099">
    <property type="protein sequence ID" value="CDH05338.1"/>
    <property type="molecule type" value="Genomic_DNA"/>
</dbReference>
<organism evidence="2">
    <name type="scientific">Xenorhabdus bovienii str. oregonense</name>
    <dbReference type="NCBI Taxonomy" id="1398202"/>
    <lineage>
        <taxon>Bacteria</taxon>
        <taxon>Pseudomonadati</taxon>
        <taxon>Pseudomonadota</taxon>
        <taxon>Gammaproteobacteria</taxon>
        <taxon>Enterobacterales</taxon>
        <taxon>Morganellaceae</taxon>
        <taxon>Xenorhabdus</taxon>
    </lineage>
</organism>